<dbReference type="OrthoDB" id="6077919at2759"/>
<evidence type="ECO:0000256" key="3">
    <source>
        <dbReference type="ARBA" id="ARBA00022737"/>
    </source>
</evidence>
<evidence type="ECO:0000313" key="10">
    <source>
        <dbReference type="Proteomes" id="UP000772434"/>
    </source>
</evidence>
<dbReference type="GO" id="GO:0000981">
    <property type="term" value="F:DNA-binding transcription factor activity, RNA polymerase II-specific"/>
    <property type="evidence" value="ECO:0007669"/>
    <property type="project" value="TreeGrafter"/>
</dbReference>
<evidence type="ECO:0000313" key="9">
    <source>
        <dbReference type="EMBL" id="KAF9067742.1"/>
    </source>
</evidence>
<dbReference type="GO" id="GO:0031519">
    <property type="term" value="C:PcG protein complex"/>
    <property type="evidence" value="ECO:0007669"/>
    <property type="project" value="TreeGrafter"/>
</dbReference>
<proteinExistence type="predicted"/>
<organism evidence="9 10">
    <name type="scientific">Rhodocollybia butyracea</name>
    <dbReference type="NCBI Taxonomy" id="206335"/>
    <lineage>
        <taxon>Eukaryota</taxon>
        <taxon>Fungi</taxon>
        <taxon>Dikarya</taxon>
        <taxon>Basidiomycota</taxon>
        <taxon>Agaricomycotina</taxon>
        <taxon>Agaricomycetes</taxon>
        <taxon>Agaricomycetidae</taxon>
        <taxon>Agaricales</taxon>
        <taxon>Marasmiineae</taxon>
        <taxon>Omphalotaceae</taxon>
        <taxon>Rhodocollybia</taxon>
    </lineage>
</organism>
<keyword evidence="6" id="KW-0539">Nucleus</keyword>
<dbReference type="InterPro" id="IPR036236">
    <property type="entry name" value="Znf_C2H2_sf"/>
</dbReference>
<feature type="domain" description="C2H2-type" evidence="8">
    <location>
        <begin position="67"/>
        <end position="91"/>
    </location>
</feature>
<dbReference type="PANTHER" id="PTHR14003:SF20">
    <property type="entry name" value="FINGER DOMAIN PROTEIN, PUTATIVE (AFU_ORTHOLOGUE AFUA_4G10380)-RELATED"/>
    <property type="match status" value="1"/>
</dbReference>
<keyword evidence="4 7" id="KW-0863">Zinc-finger</keyword>
<dbReference type="FunFam" id="3.30.160.60:FF:001102">
    <property type="entry name" value="Transcription factor IIIA"/>
    <property type="match status" value="1"/>
</dbReference>
<evidence type="ECO:0000256" key="1">
    <source>
        <dbReference type="ARBA" id="ARBA00004123"/>
    </source>
</evidence>
<dbReference type="GO" id="GO:0000785">
    <property type="term" value="C:chromatin"/>
    <property type="evidence" value="ECO:0007669"/>
    <property type="project" value="TreeGrafter"/>
</dbReference>
<feature type="domain" description="C2H2-type" evidence="8">
    <location>
        <begin position="24"/>
        <end position="51"/>
    </location>
</feature>
<dbReference type="Proteomes" id="UP000772434">
    <property type="component" value="Unassembled WGS sequence"/>
</dbReference>
<accession>A0A9P5U6G1</accession>
<evidence type="ECO:0000259" key="8">
    <source>
        <dbReference type="PROSITE" id="PS50157"/>
    </source>
</evidence>
<dbReference type="GO" id="GO:0000978">
    <property type="term" value="F:RNA polymerase II cis-regulatory region sequence-specific DNA binding"/>
    <property type="evidence" value="ECO:0007669"/>
    <property type="project" value="TreeGrafter"/>
</dbReference>
<dbReference type="EMBL" id="JADNRY010000069">
    <property type="protein sequence ID" value="KAF9067742.1"/>
    <property type="molecule type" value="Genomic_DNA"/>
</dbReference>
<reference evidence="9" key="1">
    <citation type="submission" date="2020-11" db="EMBL/GenBank/DDBJ databases">
        <authorList>
            <consortium name="DOE Joint Genome Institute"/>
            <person name="Ahrendt S."/>
            <person name="Riley R."/>
            <person name="Andreopoulos W."/>
            <person name="Labutti K."/>
            <person name="Pangilinan J."/>
            <person name="Ruiz-Duenas F.J."/>
            <person name="Barrasa J.M."/>
            <person name="Sanchez-Garcia M."/>
            <person name="Camarero S."/>
            <person name="Miyauchi S."/>
            <person name="Serrano A."/>
            <person name="Linde D."/>
            <person name="Babiker R."/>
            <person name="Drula E."/>
            <person name="Ayuso-Fernandez I."/>
            <person name="Pacheco R."/>
            <person name="Padilla G."/>
            <person name="Ferreira P."/>
            <person name="Barriuso J."/>
            <person name="Kellner H."/>
            <person name="Castanera R."/>
            <person name="Alfaro M."/>
            <person name="Ramirez L."/>
            <person name="Pisabarro A.G."/>
            <person name="Kuo A."/>
            <person name="Tritt A."/>
            <person name="Lipzen A."/>
            <person name="He G."/>
            <person name="Yan M."/>
            <person name="Ng V."/>
            <person name="Cullen D."/>
            <person name="Martin F."/>
            <person name="Rosso M.-N."/>
            <person name="Henrissat B."/>
            <person name="Hibbett D."/>
            <person name="Martinez A.T."/>
            <person name="Grigoriev I.V."/>
        </authorList>
    </citation>
    <scope>NUCLEOTIDE SEQUENCE</scope>
    <source>
        <strain evidence="9">AH 40177</strain>
    </source>
</reference>
<dbReference type="AlphaFoldDB" id="A0A9P5U6G1"/>
<gene>
    <name evidence="9" type="ORF">BDP27DRAFT_1225398</name>
</gene>
<dbReference type="PROSITE" id="PS00028">
    <property type="entry name" value="ZINC_FINGER_C2H2_1"/>
    <property type="match status" value="2"/>
</dbReference>
<protein>
    <recommendedName>
        <fullName evidence="8">C2H2-type domain-containing protein</fullName>
    </recommendedName>
</protein>
<dbReference type="GO" id="GO:0005667">
    <property type="term" value="C:transcription regulator complex"/>
    <property type="evidence" value="ECO:0007669"/>
    <property type="project" value="TreeGrafter"/>
</dbReference>
<dbReference type="SMART" id="SM00355">
    <property type="entry name" value="ZnF_C2H2"/>
    <property type="match status" value="2"/>
</dbReference>
<comment type="subcellular location">
    <subcellularLocation>
        <location evidence="1">Nucleus</location>
    </subcellularLocation>
</comment>
<evidence type="ECO:0000256" key="5">
    <source>
        <dbReference type="ARBA" id="ARBA00022833"/>
    </source>
</evidence>
<evidence type="ECO:0000256" key="7">
    <source>
        <dbReference type="PROSITE-ProRule" id="PRU00042"/>
    </source>
</evidence>
<dbReference type="PROSITE" id="PS50157">
    <property type="entry name" value="ZINC_FINGER_C2H2_2"/>
    <property type="match status" value="2"/>
</dbReference>
<dbReference type="SUPFAM" id="SSF57667">
    <property type="entry name" value="beta-beta-alpha zinc fingers"/>
    <property type="match status" value="1"/>
</dbReference>
<keyword evidence="5" id="KW-0862">Zinc</keyword>
<dbReference type="InterPro" id="IPR013087">
    <property type="entry name" value="Znf_C2H2_type"/>
</dbReference>
<dbReference type="Pfam" id="PF00096">
    <property type="entry name" value="zf-C2H2"/>
    <property type="match status" value="1"/>
</dbReference>
<evidence type="ECO:0000256" key="2">
    <source>
        <dbReference type="ARBA" id="ARBA00022723"/>
    </source>
</evidence>
<dbReference type="Gene3D" id="3.30.160.60">
    <property type="entry name" value="Classic Zinc Finger"/>
    <property type="match status" value="2"/>
</dbReference>
<dbReference type="GO" id="GO:0008270">
    <property type="term" value="F:zinc ion binding"/>
    <property type="evidence" value="ECO:0007669"/>
    <property type="project" value="UniProtKB-KW"/>
</dbReference>
<evidence type="ECO:0000256" key="4">
    <source>
        <dbReference type="ARBA" id="ARBA00022771"/>
    </source>
</evidence>
<keyword evidence="10" id="KW-1185">Reference proteome</keyword>
<dbReference type="PANTHER" id="PTHR14003">
    <property type="entry name" value="TRANSCRIPTIONAL REPRESSOR PROTEIN YY"/>
    <property type="match status" value="1"/>
</dbReference>
<name>A0A9P5U6G1_9AGAR</name>
<keyword evidence="3" id="KW-0677">Repeat</keyword>
<evidence type="ECO:0000256" key="6">
    <source>
        <dbReference type="ARBA" id="ARBA00023242"/>
    </source>
</evidence>
<comment type="caution">
    <text evidence="9">The sequence shown here is derived from an EMBL/GenBank/DDBJ whole genome shotgun (WGS) entry which is preliminary data.</text>
</comment>
<sequence length="105" mass="12150">MTLSSDEDDRLDREYPLQKQTKRHVCALCCKRFNRPSSLRIHSNTHTGDVSGHSHPTPLSLLNDLAFRCPYPGCGRRFNVSSNMRRHYRKHNFPPTGTPPDSWED</sequence>
<keyword evidence="2" id="KW-0479">Metal-binding</keyword>